<comment type="caution">
    <text evidence="6">The sequence shown here is derived from an EMBL/GenBank/DDBJ whole genome shotgun (WGS) entry which is preliminary data.</text>
</comment>
<evidence type="ECO:0000256" key="5">
    <source>
        <dbReference type="HAMAP-Rule" id="MF_00527"/>
    </source>
</evidence>
<keyword evidence="3 5" id="KW-0378">Hydrolase</keyword>
<dbReference type="Proteomes" id="UP000215059">
    <property type="component" value="Unassembled WGS sequence"/>
</dbReference>
<dbReference type="CDD" id="cd00540">
    <property type="entry name" value="AAG"/>
    <property type="match status" value="1"/>
</dbReference>
<dbReference type="GO" id="GO:0003677">
    <property type="term" value="F:DNA binding"/>
    <property type="evidence" value="ECO:0007669"/>
    <property type="project" value="InterPro"/>
</dbReference>
<evidence type="ECO:0000256" key="4">
    <source>
        <dbReference type="ARBA" id="ARBA00023204"/>
    </source>
</evidence>
<evidence type="ECO:0000256" key="2">
    <source>
        <dbReference type="ARBA" id="ARBA00022763"/>
    </source>
</evidence>
<dbReference type="GO" id="GO:0003905">
    <property type="term" value="F:alkylbase DNA N-glycosylase activity"/>
    <property type="evidence" value="ECO:0007669"/>
    <property type="project" value="InterPro"/>
</dbReference>
<name>A0A235FAH0_9BACL</name>
<keyword evidence="4 5" id="KW-0234">DNA repair</keyword>
<proteinExistence type="inferred from homology"/>
<accession>A0A235FAH0</accession>
<dbReference type="PANTHER" id="PTHR10429">
    <property type="entry name" value="DNA-3-METHYLADENINE GLYCOSYLASE"/>
    <property type="match status" value="1"/>
</dbReference>
<keyword evidence="7" id="KW-1185">Reference proteome</keyword>
<dbReference type="EMBL" id="NOII01000002">
    <property type="protein sequence ID" value="OYD58296.1"/>
    <property type="molecule type" value="Genomic_DNA"/>
</dbReference>
<dbReference type="GO" id="GO:0006284">
    <property type="term" value="P:base-excision repair"/>
    <property type="evidence" value="ECO:0007669"/>
    <property type="project" value="InterPro"/>
</dbReference>
<dbReference type="Pfam" id="PF02245">
    <property type="entry name" value="Pur_DNA_glyco"/>
    <property type="match status" value="1"/>
</dbReference>
<dbReference type="InterPro" id="IPR011034">
    <property type="entry name" value="Formyl_transferase-like_C_sf"/>
</dbReference>
<dbReference type="NCBIfam" id="NF002003">
    <property type="entry name" value="PRK00802.1-3"/>
    <property type="match status" value="1"/>
</dbReference>
<gene>
    <name evidence="6" type="ORF">CGZ90_10480</name>
</gene>
<dbReference type="InterPro" id="IPR003180">
    <property type="entry name" value="MPG"/>
</dbReference>
<sequence>MNTFLSQPTLTLAKSLIGMELIHQTAEGITSGIIVETEAYKGPEDRAAHSYGDRRTKRTEVMFGPPGHIYMYFIYGMHVCFNIVSGPPGKPEAVLIRAIEPLKGIDLMKERRYSSHKKLPHPNKILLNLTSGPGKLCKAMGLGLDLYGIKLNEGPVFLKEHKKIPASMIEAGPRINVSYAEEAAFYPWRFWLKGNPYVSRI</sequence>
<evidence type="ECO:0000313" key="7">
    <source>
        <dbReference type="Proteomes" id="UP000215059"/>
    </source>
</evidence>
<evidence type="ECO:0000313" key="6">
    <source>
        <dbReference type="EMBL" id="OYD58296.1"/>
    </source>
</evidence>
<protein>
    <recommendedName>
        <fullName evidence="5">Putative 3-methyladenine DNA glycosylase</fullName>
        <ecNumber evidence="5">3.2.2.-</ecNumber>
    </recommendedName>
</protein>
<dbReference type="NCBIfam" id="TIGR00567">
    <property type="entry name" value="3mg"/>
    <property type="match status" value="1"/>
</dbReference>
<dbReference type="AlphaFoldDB" id="A0A235FAH0"/>
<evidence type="ECO:0000256" key="3">
    <source>
        <dbReference type="ARBA" id="ARBA00022801"/>
    </source>
</evidence>
<dbReference type="OrthoDB" id="9794313at2"/>
<dbReference type="RefSeq" id="WP_094252437.1">
    <property type="nucleotide sequence ID" value="NZ_JBHLXL010000001.1"/>
</dbReference>
<dbReference type="HAMAP" id="MF_00527">
    <property type="entry name" value="3MGH"/>
    <property type="match status" value="1"/>
</dbReference>
<reference evidence="6 7" key="1">
    <citation type="submission" date="2017-07" db="EMBL/GenBank/DDBJ databases">
        <title>Fictibacillus sp. nov. GDSW-R2A3 Genome sequencing and assembly.</title>
        <authorList>
            <person name="Mayilraj S."/>
        </authorList>
    </citation>
    <scope>NUCLEOTIDE SEQUENCE [LARGE SCALE GENOMIC DNA]</scope>
    <source>
        <strain evidence="6 7">GDSW-R2A3</strain>
    </source>
</reference>
<dbReference type="PANTHER" id="PTHR10429:SF0">
    <property type="entry name" value="DNA-3-METHYLADENINE GLYCOSYLASE"/>
    <property type="match status" value="1"/>
</dbReference>
<dbReference type="Gene3D" id="3.10.300.10">
    <property type="entry name" value="Methylpurine-DNA glycosylase (MPG)"/>
    <property type="match status" value="1"/>
</dbReference>
<evidence type="ECO:0000256" key="1">
    <source>
        <dbReference type="ARBA" id="ARBA00009232"/>
    </source>
</evidence>
<dbReference type="FunFam" id="3.10.300.10:FF:000001">
    <property type="entry name" value="Putative 3-methyladenine DNA glycosylase"/>
    <property type="match status" value="1"/>
</dbReference>
<keyword evidence="2 5" id="KW-0227">DNA damage</keyword>
<dbReference type="EC" id="3.2.2.-" evidence="5"/>
<dbReference type="InterPro" id="IPR036995">
    <property type="entry name" value="MPG_sf"/>
</dbReference>
<organism evidence="6 7">
    <name type="scientific">Fictibacillus aquaticus</name>
    <dbReference type="NCBI Taxonomy" id="2021314"/>
    <lineage>
        <taxon>Bacteria</taxon>
        <taxon>Bacillati</taxon>
        <taxon>Bacillota</taxon>
        <taxon>Bacilli</taxon>
        <taxon>Bacillales</taxon>
        <taxon>Fictibacillaceae</taxon>
        <taxon>Fictibacillus</taxon>
    </lineage>
</organism>
<dbReference type="SUPFAM" id="SSF50486">
    <property type="entry name" value="FMT C-terminal domain-like"/>
    <property type="match status" value="1"/>
</dbReference>
<comment type="similarity">
    <text evidence="1 5">Belongs to the DNA glycosylase MPG family.</text>
</comment>